<feature type="signal peptide" evidence="2">
    <location>
        <begin position="1"/>
        <end position="24"/>
    </location>
</feature>
<keyword evidence="1" id="KW-1133">Transmembrane helix</keyword>
<accession>A0AAW9K3F5</accession>
<keyword evidence="2" id="KW-0732">Signal</keyword>
<sequence>MKKILITVAFFFLSSQLVPYIAQADDNMAYSVSAVIPENQIDKTLTYFDLKMEPNQKQEIVLNVSNASDKEEIIVITPNNAKTNQNGVIDYSQSKGEGDSSLTVPLTSVISEAQEVGLAPNESKQVTFTLQMPEKEFDGVILGGFYIAKKENKDKAEESEKNVQIVNNYSYVIGIQLSENTAEIKPNLKLNQIKPALLNYRTAVTANIQNTKATKIKDLSVDGKVMRKGSSDVLHETVKENLSMAPNSNFDFPINWDNQTLEAGAYTLKLKAKSGEDEWEFEKDFEISAKGSNKLNKEAVELEKKPVNWLVIILIVAGSFIVLMSIIFYFIYRHKKKLAAEKRARLARKRQAKKRKAKRIKN</sequence>
<dbReference type="Proteomes" id="UP001290462">
    <property type="component" value="Unassembled WGS sequence"/>
</dbReference>
<dbReference type="InterPro" id="IPR010317">
    <property type="entry name" value="WxLIP_PGBD"/>
</dbReference>
<keyword evidence="1" id="KW-0472">Membrane</keyword>
<proteinExistence type="predicted"/>
<comment type="caution">
    <text evidence="5">The sequence shown here is derived from an EMBL/GenBank/DDBJ whole genome shotgun (WGS) entry which is preliminary data.</text>
</comment>
<keyword evidence="1" id="KW-0812">Transmembrane</keyword>
<feature type="chain" id="PRO_5043342515" evidence="2">
    <location>
        <begin position="25"/>
        <end position="362"/>
    </location>
</feature>
<reference evidence="5" key="1">
    <citation type="submission" date="2023-08" db="EMBL/GenBank/DDBJ databases">
        <title>Genomic characterization of piscicolin 126 produced by Carnobacterium maltaromaticum CM22 strain isolated from salmon (Salmo salar).</title>
        <authorList>
            <person name="Gonzalez-Gragera E."/>
            <person name="Garcia-Lopez J.D."/>
            <person name="Teso-Perez C."/>
            <person name="Gimenez-Hernandez I."/>
            <person name="Peralta-Sanchez J.M."/>
            <person name="Valdivia E."/>
            <person name="Montalban-Lopez M."/>
            <person name="Martin-Platero A.M."/>
            <person name="Banos A."/>
            <person name="Martinez-Bueno M."/>
        </authorList>
    </citation>
    <scope>NUCLEOTIDE SEQUENCE</scope>
    <source>
        <strain evidence="5">CM22</strain>
    </source>
</reference>
<dbReference type="Pfam" id="PF11797">
    <property type="entry name" value="WxLIP_HBD"/>
    <property type="match status" value="1"/>
</dbReference>
<evidence type="ECO:0000256" key="1">
    <source>
        <dbReference type="SAM" id="Phobius"/>
    </source>
</evidence>
<evidence type="ECO:0000313" key="6">
    <source>
        <dbReference type="Proteomes" id="UP001290462"/>
    </source>
</evidence>
<dbReference type="RefSeq" id="WP_157456094.1">
    <property type="nucleotide sequence ID" value="NZ_CP045040.1"/>
</dbReference>
<dbReference type="Pfam" id="PF06030">
    <property type="entry name" value="WxLIP_PGBD"/>
    <property type="match status" value="1"/>
</dbReference>
<feature type="transmembrane region" description="Helical" evidence="1">
    <location>
        <begin position="309"/>
        <end position="332"/>
    </location>
</feature>
<dbReference type="InterPro" id="IPR021759">
    <property type="entry name" value="WxLIP_HBD"/>
</dbReference>
<name>A0AAW9K3F5_CARML</name>
<evidence type="ECO:0000259" key="4">
    <source>
        <dbReference type="Pfam" id="PF11797"/>
    </source>
</evidence>
<evidence type="ECO:0000259" key="3">
    <source>
        <dbReference type="Pfam" id="PF06030"/>
    </source>
</evidence>
<evidence type="ECO:0000313" key="5">
    <source>
        <dbReference type="EMBL" id="MDZ5759271.1"/>
    </source>
</evidence>
<feature type="domain" description="WxL Interacting Protein peptidoglycan binding" evidence="3">
    <location>
        <begin position="30"/>
        <end position="148"/>
    </location>
</feature>
<evidence type="ECO:0000256" key="2">
    <source>
        <dbReference type="SAM" id="SignalP"/>
    </source>
</evidence>
<gene>
    <name evidence="5" type="ORF">RAK27_11420</name>
</gene>
<dbReference type="EMBL" id="JAVBVO010000003">
    <property type="protein sequence ID" value="MDZ5759271.1"/>
    <property type="molecule type" value="Genomic_DNA"/>
</dbReference>
<dbReference type="AlphaFoldDB" id="A0AAW9K3F5"/>
<feature type="domain" description="WxL Interacting Protein host binding" evidence="4">
    <location>
        <begin position="160"/>
        <end position="297"/>
    </location>
</feature>
<protein>
    <submittedName>
        <fullName evidence="5">DUF916 and DUF3324 domain-containing protein</fullName>
    </submittedName>
</protein>
<organism evidence="5 6">
    <name type="scientific">Carnobacterium maltaromaticum</name>
    <name type="common">Carnobacterium piscicola</name>
    <dbReference type="NCBI Taxonomy" id="2751"/>
    <lineage>
        <taxon>Bacteria</taxon>
        <taxon>Bacillati</taxon>
        <taxon>Bacillota</taxon>
        <taxon>Bacilli</taxon>
        <taxon>Lactobacillales</taxon>
        <taxon>Carnobacteriaceae</taxon>
        <taxon>Carnobacterium</taxon>
    </lineage>
</organism>